<keyword evidence="1" id="KW-1133">Transmembrane helix</keyword>
<feature type="transmembrane region" description="Helical" evidence="1">
    <location>
        <begin position="116"/>
        <end position="138"/>
    </location>
</feature>
<dbReference type="RefSeq" id="WP_147407718.1">
    <property type="nucleotide sequence ID" value="NZ_FOIR01000002.1"/>
</dbReference>
<evidence type="ECO:0000256" key="1">
    <source>
        <dbReference type="SAM" id="Phobius"/>
    </source>
</evidence>
<feature type="transmembrane region" description="Helical" evidence="1">
    <location>
        <begin position="92"/>
        <end position="110"/>
    </location>
</feature>
<feature type="transmembrane region" description="Helical" evidence="1">
    <location>
        <begin position="150"/>
        <end position="172"/>
    </location>
</feature>
<evidence type="ECO:0008006" key="4">
    <source>
        <dbReference type="Google" id="ProtNLM"/>
    </source>
</evidence>
<dbReference type="Proteomes" id="UP000199437">
    <property type="component" value="Unassembled WGS sequence"/>
</dbReference>
<reference evidence="3" key="1">
    <citation type="submission" date="2016-10" db="EMBL/GenBank/DDBJ databases">
        <authorList>
            <person name="Varghese N."/>
            <person name="Submissions S."/>
        </authorList>
    </citation>
    <scope>NUCLEOTIDE SEQUENCE [LARGE SCALE GENOMIC DNA]</scope>
    <source>
        <strain evidence="3">CGMCC 1.12402</strain>
    </source>
</reference>
<keyword evidence="1" id="KW-0812">Transmembrane</keyword>
<dbReference type="GeneID" id="99986737"/>
<dbReference type="STRING" id="1267423.SAMN05216290_2023"/>
<gene>
    <name evidence="2" type="ORF">SAMN05216290_2023</name>
</gene>
<proteinExistence type="predicted"/>
<dbReference type="AlphaFoldDB" id="A0A1I0Q6A1"/>
<protein>
    <recommendedName>
        <fullName evidence="4">YhhN-like protein</fullName>
    </recommendedName>
</protein>
<name>A0A1I0Q6A1_9BACT</name>
<accession>A0A1I0Q6A1</accession>
<evidence type="ECO:0000313" key="2">
    <source>
        <dbReference type="EMBL" id="SEW22086.1"/>
    </source>
</evidence>
<keyword evidence="1" id="KW-0472">Membrane</keyword>
<organism evidence="2 3">
    <name type="scientific">Roseivirga pacifica</name>
    <dbReference type="NCBI Taxonomy" id="1267423"/>
    <lineage>
        <taxon>Bacteria</taxon>
        <taxon>Pseudomonadati</taxon>
        <taxon>Bacteroidota</taxon>
        <taxon>Cytophagia</taxon>
        <taxon>Cytophagales</taxon>
        <taxon>Roseivirgaceae</taxon>
        <taxon>Roseivirga</taxon>
    </lineage>
</organism>
<evidence type="ECO:0000313" key="3">
    <source>
        <dbReference type="Proteomes" id="UP000199437"/>
    </source>
</evidence>
<feature type="transmembrane region" description="Helical" evidence="1">
    <location>
        <begin position="6"/>
        <end position="26"/>
    </location>
</feature>
<keyword evidence="3" id="KW-1185">Reference proteome</keyword>
<feature type="transmembrane region" description="Helical" evidence="1">
    <location>
        <begin position="184"/>
        <end position="204"/>
    </location>
</feature>
<feature type="transmembrane region" description="Helical" evidence="1">
    <location>
        <begin position="38"/>
        <end position="59"/>
    </location>
</feature>
<dbReference type="EMBL" id="FOIR01000002">
    <property type="protein sequence ID" value="SEW22086.1"/>
    <property type="molecule type" value="Genomic_DNA"/>
</dbReference>
<feature type="transmembrane region" description="Helical" evidence="1">
    <location>
        <begin position="65"/>
        <end position="85"/>
    </location>
</feature>
<sequence length="212" mass="24005">MEISLIDILGYTSVFSGLPAVLIGLYRRSFNTAIIKWAFFYVLGSLVIDVTSSMLNTLFNLHNLITINSWQVIKIFTVTAFYYSLSSKKWNIPSLTFASVVLITILLEGFTIKHSFYGNMLGTIIGIGLGFHYFYNLYKNETEIFIEDSVTFWIACAFFFNGTGSFFSYLLSQQILTDRATFEGWVVFVTINIATNFIIAFALWKAPALGNK</sequence>